<dbReference type="AlphaFoldDB" id="A0A9D1SKT7"/>
<accession>A0A9D1SKT7</accession>
<keyword evidence="3" id="KW-0812">Transmembrane</keyword>
<dbReference type="Pfam" id="PF07228">
    <property type="entry name" value="SpoIIE"/>
    <property type="match status" value="1"/>
</dbReference>
<reference evidence="5" key="2">
    <citation type="journal article" date="2021" name="PeerJ">
        <title>Extensive microbial diversity within the chicken gut microbiome revealed by metagenomics and culture.</title>
        <authorList>
            <person name="Gilroy R."/>
            <person name="Ravi A."/>
            <person name="Getino M."/>
            <person name="Pursley I."/>
            <person name="Horton D.L."/>
            <person name="Alikhan N.F."/>
            <person name="Baker D."/>
            <person name="Gharbi K."/>
            <person name="Hall N."/>
            <person name="Watson M."/>
            <person name="Adriaenssens E.M."/>
            <person name="Foster-Nyarko E."/>
            <person name="Jarju S."/>
            <person name="Secka A."/>
            <person name="Antonio M."/>
            <person name="Oren A."/>
            <person name="Chaudhuri R.R."/>
            <person name="La Ragione R."/>
            <person name="Hildebrand F."/>
            <person name="Pallen M.J."/>
        </authorList>
    </citation>
    <scope>NUCLEOTIDE SEQUENCE</scope>
    <source>
        <strain evidence="5">9366</strain>
    </source>
</reference>
<comment type="caution">
    <text evidence="5">The sequence shown here is derived from an EMBL/GenBank/DDBJ whole genome shotgun (WGS) entry which is preliminary data.</text>
</comment>
<dbReference type="GO" id="GO:0016791">
    <property type="term" value="F:phosphatase activity"/>
    <property type="evidence" value="ECO:0007669"/>
    <property type="project" value="TreeGrafter"/>
</dbReference>
<sequence length="749" mass="78786">MKSLSAVQKIGAFLLAFALFYLLGLAKAAPDMAPLSIGLYCALIYCRKNYFAVSIAFIGGVCAAGHDLISLIDACSAALVFGVALAIHFKAALPLRIAHAAIYAFLSMLPRFFLGLFLHGIVLQGVCFLVVNTVFCICACIGLYAFFVRGTGTGLAYDETLGLLLLAAGLGLGAYQAELWGYRPFFTVLCALCCAGAYAFPPLAGAGICASFALGGATATGEAGILGAAVAIWAGGALFSGQGKWFCALACEGVYLLSGYVLHAFEYFDTLNICLASAGIAAVALVPSSLLKGLGKRLFPPAYSAALYAAERERRELFDKLGGSARLFLSMAQEFEKQAPEKPKVKSVCADVAAKVCARCKEREKCLDLAGEQAFERAAERALEGKETDAEDLPLFIIGKCAGLDELLQAFSASARAAERAEKRRETAQENGRAIAAQMRGMAAVLGRLATSISRVGGGDERAARELISELGYVNVVCRAAAVTGSGQELKVTLRLREGDEEKKAVEKVVSRLMKKKMALRECVRGEGTATLVFAPAPAYMLACGSAGCVKEGSNRAGDVSAVTDVGEGMVLASVCDGMGSGGEAAEESRACLDMLENFCRCGFEKGSVPALINKFLALRGGERFCALDACLIDLCEGTAEFVKLGAVESFLLREGTVRTIRGGALPVGVLDEITPVYEKLPLKDGDMLVMVSDGVLDALTLHGAEYALERIEALNPQKLANALIAAAKKCGVSDDASVLAVRILGREE</sequence>
<evidence type="ECO:0000313" key="5">
    <source>
        <dbReference type="EMBL" id="HIU63323.1"/>
    </source>
</evidence>
<evidence type="ECO:0000256" key="1">
    <source>
        <dbReference type="ARBA" id="ARBA00022801"/>
    </source>
</evidence>
<dbReference type="InterPro" id="IPR001932">
    <property type="entry name" value="PPM-type_phosphatase-like_dom"/>
</dbReference>
<evidence type="ECO:0000313" key="6">
    <source>
        <dbReference type="Proteomes" id="UP000824145"/>
    </source>
</evidence>
<keyword evidence="3" id="KW-1133">Transmembrane helix</keyword>
<reference evidence="5" key="1">
    <citation type="submission" date="2020-10" db="EMBL/GenBank/DDBJ databases">
        <authorList>
            <person name="Gilroy R."/>
        </authorList>
    </citation>
    <scope>NUCLEOTIDE SEQUENCE</scope>
    <source>
        <strain evidence="5">9366</strain>
    </source>
</reference>
<feature type="transmembrane region" description="Helical" evidence="3">
    <location>
        <begin position="155"/>
        <end position="175"/>
    </location>
</feature>
<dbReference type="Proteomes" id="UP000824145">
    <property type="component" value="Unassembled WGS sequence"/>
</dbReference>
<dbReference type="InterPro" id="IPR052016">
    <property type="entry name" value="Bact_Sigma-Reg"/>
</dbReference>
<feature type="transmembrane region" description="Helical" evidence="3">
    <location>
        <begin position="212"/>
        <end position="234"/>
    </location>
</feature>
<protein>
    <submittedName>
        <fullName evidence="5">SpoIIE family protein phosphatase</fullName>
    </submittedName>
</protein>
<feature type="transmembrane region" description="Helical" evidence="3">
    <location>
        <begin position="270"/>
        <end position="291"/>
    </location>
</feature>
<feature type="transmembrane region" description="Helical" evidence="3">
    <location>
        <begin position="101"/>
        <end position="122"/>
    </location>
</feature>
<dbReference type="Gene3D" id="3.60.40.10">
    <property type="entry name" value="PPM-type phosphatase domain"/>
    <property type="match status" value="1"/>
</dbReference>
<feature type="domain" description="PPM-type phosphatase" evidence="4">
    <location>
        <begin position="541"/>
        <end position="744"/>
    </location>
</feature>
<evidence type="ECO:0000256" key="2">
    <source>
        <dbReference type="SAM" id="Coils"/>
    </source>
</evidence>
<keyword evidence="1" id="KW-0378">Hydrolase</keyword>
<evidence type="ECO:0000256" key="3">
    <source>
        <dbReference type="SAM" id="Phobius"/>
    </source>
</evidence>
<feature type="coiled-coil region" evidence="2">
    <location>
        <begin position="404"/>
        <end position="438"/>
    </location>
</feature>
<dbReference type="SUPFAM" id="SSF81606">
    <property type="entry name" value="PP2C-like"/>
    <property type="match status" value="1"/>
</dbReference>
<feature type="transmembrane region" description="Helical" evidence="3">
    <location>
        <begin position="128"/>
        <end position="148"/>
    </location>
</feature>
<name>A0A9D1SKT7_9FIRM</name>
<feature type="transmembrane region" description="Helical" evidence="3">
    <location>
        <begin position="68"/>
        <end position="89"/>
    </location>
</feature>
<dbReference type="EMBL" id="DVNJ01000032">
    <property type="protein sequence ID" value="HIU63323.1"/>
    <property type="molecule type" value="Genomic_DNA"/>
</dbReference>
<evidence type="ECO:0000259" key="4">
    <source>
        <dbReference type="SMART" id="SM00331"/>
    </source>
</evidence>
<dbReference type="PANTHER" id="PTHR43156:SF2">
    <property type="entry name" value="STAGE II SPORULATION PROTEIN E"/>
    <property type="match status" value="1"/>
</dbReference>
<feature type="transmembrane region" description="Helical" evidence="3">
    <location>
        <begin position="181"/>
        <end position="200"/>
    </location>
</feature>
<organism evidence="5 6">
    <name type="scientific">Candidatus Caccalectryoclostridium excrementigallinarum</name>
    <dbReference type="NCBI Taxonomy" id="2840710"/>
    <lineage>
        <taxon>Bacteria</taxon>
        <taxon>Bacillati</taxon>
        <taxon>Bacillota</taxon>
        <taxon>Clostridia</taxon>
        <taxon>Christensenellales</taxon>
        <taxon>Christensenellaceae</taxon>
        <taxon>Christensenellaceae incertae sedis</taxon>
        <taxon>Candidatus Caccalectryoclostridium</taxon>
    </lineage>
</organism>
<dbReference type="InterPro" id="IPR036457">
    <property type="entry name" value="PPM-type-like_dom_sf"/>
</dbReference>
<keyword evidence="2" id="KW-0175">Coiled coil</keyword>
<keyword evidence="3" id="KW-0472">Membrane</keyword>
<dbReference type="Pfam" id="PF19732">
    <property type="entry name" value="SpoIIE_N"/>
    <property type="match status" value="1"/>
</dbReference>
<gene>
    <name evidence="5" type="ORF">IAB07_06110</name>
</gene>
<dbReference type="InterPro" id="IPR045768">
    <property type="entry name" value="SpoIIE_N"/>
</dbReference>
<dbReference type="PANTHER" id="PTHR43156">
    <property type="entry name" value="STAGE II SPORULATION PROTEIN E-RELATED"/>
    <property type="match status" value="1"/>
</dbReference>
<proteinExistence type="predicted"/>
<dbReference type="SMART" id="SM00331">
    <property type="entry name" value="PP2C_SIG"/>
    <property type="match status" value="1"/>
</dbReference>